<keyword evidence="10" id="KW-0804">Transcription</keyword>
<feature type="domain" description="C2H2-type" evidence="14">
    <location>
        <begin position="405"/>
        <end position="433"/>
    </location>
</feature>
<name>A0A9W9YV74_9CNID</name>
<dbReference type="FunFam" id="3.30.160.60:FF:000744">
    <property type="entry name" value="zinc finger E-box-binding homeobox 1"/>
    <property type="match status" value="1"/>
</dbReference>
<dbReference type="GO" id="GO:0005634">
    <property type="term" value="C:nucleus"/>
    <property type="evidence" value="ECO:0007669"/>
    <property type="project" value="UniProtKB-SubCell"/>
</dbReference>
<evidence type="ECO:0000256" key="12">
    <source>
        <dbReference type="PROSITE-ProRule" id="PRU00042"/>
    </source>
</evidence>
<dbReference type="FunFam" id="3.30.160.60:FF:000193">
    <property type="entry name" value="Zinc finger protein 300"/>
    <property type="match status" value="1"/>
</dbReference>
<keyword evidence="4" id="KW-0479">Metal-binding</keyword>
<evidence type="ECO:0000259" key="14">
    <source>
        <dbReference type="PROSITE" id="PS50157"/>
    </source>
</evidence>
<gene>
    <name evidence="15" type="ORF">OS493_035137</name>
</gene>
<dbReference type="Pfam" id="PF00096">
    <property type="entry name" value="zf-C2H2"/>
    <property type="match status" value="8"/>
</dbReference>
<dbReference type="PROSITE" id="PS00028">
    <property type="entry name" value="ZINC_FINGER_C2H2_1"/>
    <property type="match status" value="10"/>
</dbReference>
<dbReference type="FunFam" id="3.30.160.60:FF:001049">
    <property type="entry name" value="zinc finger protein 319"/>
    <property type="match status" value="1"/>
</dbReference>
<dbReference type="GO" id="GO:0000978">
    <property type="term" value="F:RNA polymerase II cis-regulatory region sequence-specific DNA binding"/>
    <property type="evidence" value="ECO:0007669"/>
    <property type="project" value="TreeGrafter"/>
</dbReference>
<comment type="similarity">
    <text evidence="3">Belongs to the krueppel C2H2-type zinc-finger protein family.</text>
</comment>
<evidence type="ECO:0000256" key="4">
    <source>
        <dbReference type="ARBA" id="ARBA00022723"/>
    </source>
</evidence>
<evidence type="ECO:0000313" key="15">
    <source>
        <dbReference type="EMBL" id="KAJ7369966.1"/>
    </source>
</evidence>
<dbReference type="PANTHER" id="PTHR24404">
    <property type="entry name" value="ZINC FINGER PROTEIN"/>
    <property type="match status" value="1"/>
</dbReference>
<feature type="domain" description="C2H2-type" evidence="14">
    <location>
        <begin position="339"/>
        <end position="367"/>
    </location>
</feature>
<dbReference type="EMBL" id="MU826877">
    <property type="protein sequence ID" value="KAJ7369966.1"/>
    <property type="molecule type" value="Genomic_DNA"/>
</dbReference>
<keyword evidence="6 12" id="KW-0863">Zinc-finger</keyword>
<keyword evidence="9" id="KW-0238">DNA-binding</keyword>
<dbReference type="GO" id="GO:0008270">
    <property type="term" value="F:zinc ion binding"/>
    <property type="evidence" value="ECO:0007669"/>
    <property type="project" value="UniProtKB-KW"/>
</dbReference>
<evidence type="ECO:0000256" key="1">
    <source>
        <dbReference type="ARBA" id="ARBA00003767"/>
    </source>
</evidence>
<keyword evidence="11" id="KW-0539">Nucleus</keyword>
<dbReference type="GO" id="GO:0045944">
    <property type="term" value="P:positive regulation of transcription by RNA polymerase II"/>
    <property type="evidence" value="ECO:0007669"/>
    <property type="project" value="UniProtKB-ARBA"/>
</dbReference>
<dbReference type="InterPro" id="IPR013087">
    <property type="entry name" value="Znf_C2H2_type"/>
</dbReference>
<feature type="domain" description="C2H2-type" evidence="14">
    <location>
        <begin position="96"/>
        <end position="123"/>
    </location>
</feature>
<feature type="domain" description="C2H2-type" evidence="14">
    <location>
        <begin position="124"/>
        <end position="147"/>
    </location>
</feature>
<feature type="compositionally biased region" description="Polar residues" evidence="13">
    <location>
        <begin position="470"/>
        <end position="480"/>
    </location>
</feature>
<keyword evidence="8" id="KW-0805">Transcription regulation</keyword>
<feature type="region of interest" description="Disordered" evidence="13">
    <location>
        <begin position="433"/>
        <end position="511"/>
    </location>
</feature>
<organism evidence="15 16">
    <name type="scientific">Desmophyllum pertusum</name>
    <dbReference type="NCBI Taxonomy" id="174260"/>
    <lineage>
        <taxon>Eukaryota</taxon>
        <taxon>Metazoa</taxon>
        <taxon>Cnidaria</taxon>
        <taxon>Anthozoa</taxon>
        <taxon>Hexacorallia</taxon>
        <taxon>Scleractinia</taxon>
        <taxon>Caryophylliina</taxon>
        <taxon>Caryophylliidae</taxon>
        <taxon>Desmophyllum</taxon>
    </lineage>
</organism>
<evidence type="ECO:0000256" key="13">
    <source>
        <dbReference type="SAM" id="MobiDB-lite"/>
    </source>
</evidence>
<feature type="domain" description="C2H2-type" evidence="14">
    <location>
        <begin position="192"/>
        <end position="220"/>
    </location>
</feature>
<feature type="compositionally biased region" description="Basic and acidic residues" evidence="13">
    <location>
        <begin position="481"/>
        <end position="494"/>
    </location>
</feature>
<accession>A0A9W9YV74</accession>
<comment type="function">
    <text evidence="1">May be involved in transcriptional regulation.</text>
</comment>
<dbReference type="SUPFAM" id="SSF57667">
    <property type="entry name" value="beta-beta-alpha zinc fingers"/>
    <property type="match status" value="6"/>
</dbReference>
<feature type="domain" description="C2H2-type" evidence="14">
    <location>
        <begin position="163"/>
        <end position="191"/>
    </location>
</feature>
<evidence type="ECO:0000256" key="2">
    <source>
        <dbReference type="ARBA" id="ARBA00004123"/>
    </source>
</evidence>
<evidence type="ECO:0000256" key="3">
    <source>
        <dbReference type="ARBA" id="ARBA00006991"/>
    </source>
</evidence>
<keyword evidence="5" id="KW-0677">Repeat</keyword>
<feature type="compositionally biased region" description="Basic residues" evidence="13">
    <location>
        <begin position="436"/>
        <end position="448"/>
    </location>
</feature>
<evidence type="ECO:0000256" key="11">
    <source>
        <dbReference type="ARBA" id="ARBA00023242"/>
    </source>
</evidence>
<dbReference type="FunFam" id="3.30.160.60:FF:001557">
    <property type="entry name" value="Transcription factor E4F1"/>
    <property type="match status" value="1"/>
</dbReference>
<proteinExistence type="inferred from homology"/>
<evidence type="ECO:0000256" key="5">
    <source>
        <dbReference type="ARBA" id="ARBA00022737"/>
    </source>
</evidence>
<evidence type="ECO:0000313" key="16">
    <source>
        <dbReference type="Proteomes" id="UP001163046"/>
    </source>
</evidence>
<dbReference type="Proteomes" id="UP001163046">
    <property type="component" value="Unassembled WGS sequence"/>
</dbReference>
<dbReference type="AlphaFoldDB" id="A0A9W9YV74"/>
<reference evidence="15" key="1">
    <citation type="submission" date="2023-01" db="EMBL/GenBank/DDBJ databases">
        <title>Genome assembly of the deep-sea coral Lophelia pertusa.</title>
        <authorList>
            <person name="Herrera S."/>
            <person name="Cordes E."/>
        </authorList>
    </citation>
    <scope>NUCLEOTIDE SEQUENCE</scope>
    <source>
        <strain evidence="15">USNM1676648</strain>
        <tissue evidence="15">Polyp</tissue>
    </source>
</reference>
<keyword evidence="7" id="KW-0862">Zinc</keyword>
<dbReference type="PANTHER" id="PTHR24404:SF114">
    <property type="entry name" value="KLUMPFUSS, ISOFORM B-RELATED"/>
    <property type="match status" value="1"/>
</dbReference>
<sequence length="532" mass="60839">MKCVSCDMQFQSLKEKQHHVRSKHGPAVAVEECPICHKTYNKVYLKEHLMTHEDNDALKCQECGKKFSSKSNLNKHGKKHLPGYVPAKDKQREKKYVCLDCCKRFDSMHGLESHQRSHTGERPFECEQCSWKFTQKTHLNRHIRSVHEKVPRERQSDISNTPVECEVCNKVYVNGRVLLVHIQSVHEGLRPYKCEYCDATYTQRGHLWRHKHASHSDKDEVQNKYTSDKSACRFDGCMVTLDTQPELLEHVKTHTTNKACMCKGHTGEKPYKCELCGKDFVQKSGLRKHIRCKRCPMVEGRPTNPRIAKKYSCDLCEKMFPGPSDLKSHQRTHTGEKPYQCTVCEKGFSQPGNLTKHIRFVHNKEERPKEKMREKKFFCSLCGKAFLCPSSLAMHCRTHSGFKPYSCEQCGQGFAQAGNLKKHLKRWHEDGAECRPRRKKGKGKKAAAKSRETDTCSQESRVQPEEGESSRTVINETANNGEHEGTTEDTRAADRLNALAHESSQTSLVSCTPLNTPSHLVYGPLNQSSPVL</sequence>
<feature type="domain" description="C2H2-type" evidence="14">
    <location>
        <begin position="271"/>
        <end position="302"/>
    </location>
</feature>
<protein>
    <recommendedName>
        <fullName evidence="14">C2H2-type domain-containing protein</fullName>
    </recommendedName>
</protein>
<feature type="domain" description="C2H2-type" evidence="14">
    <location>
        <begin position="58"/>
        <end position="80"/>
    </location>
</feature>
<dbReference type="InterPro" id="IPR036236">
    <property type="entry name" value="Znf_C2H2_sf"/>
</dbReference>
<evidence type="ECO:0000256" key="7">
    <source>
        <dbReference type="ARBA" id="ARBA00022833"/>
    </source>
</evidence>
<dbReference type="FunFam" id="3.30.160.60:FF:000097">
    <property type="entry name" value="Zinc finger protein"/>
    <property type="match status" value="1"/>
</dbReference>
<feature type="domain" description="C2H2-type" evidence="14">
    <location>
        <begin position="311"/>
        <end position="338"/>
    </location>
</feature>
<dbReference type="GO" id="GO:0003700">
    <property type="term" value="F:DNA-binding transcription factor activity"/>
    <property type="evidence" value="ECO:0007669"/>
    <property type="project" value="TreeGrafter"/>
</dbReference>
<dbReference type="OrthoDB" id="6077919at2759"/>
<evidence type="ECO:0000256" key="8">
    <source>
        <dbReference type="ARBA" id="ARBA00023015"/>
    </source>
</evidence>
<comment type="subcellular location">
    <subcellularLocation>
        <location evidence="2">Nucleus</location>
    </subcellularLocation>
</comment>
<feature type="domain" description="C2H2-type" evidence="14">
    <location>
        <begin position="377"/>
        <end position="404"/>
    </location>
</feature>
<evidence type="ECO:0000256" key="6">
    <source>
        <dbReference type="ARBA" id="ARBA00022771"/>
    </source>
</evidence>
<dbReference type="FunFam" id="3.30.160.60:FF:000495">
    <property type="entry name" value="zinc finger protein 668"/>
    <property type="match status" value="1"/>
</dbReference>
<dbReference type="PROSITE" id="PS50157">
    <property type="entry name" value="ZINC_FINGER_C2H2_2"/>
    <property type="match status" value="10"/>
</dbReference>
<dbReference type="Gene3D" id="3.30.160.60">
    <property type="entry name" value="Classic Zinc Finger"/>
    <property type="match status" value="9"/>
</dbReference>
<evidence type="ECO:0000256" key="10">
    <source>
        <dbReference type="ARBA" id="ARBA00023163"/>
    </source>
</evidence>
<dbReference type="InterPro" id="IPR050589">
    <property type="entry name" value="Ikaros_C2H2-ZF"/>
</dbReference>
<evidence type="ECO:0000256" key="9">
    <source>
        <dbReference type="ARBA" id="ARBA00023125"/>
    </source>
</evidence>
<dbReference type="SMART" id="SM00355">
    <property type="entry name" value="ZnF_C2H2"/>
    <property type="match status" value="13"/>
</dbReference>
<keyword evidence="16" id="KW-1185">Reference proteome</keyword>
<feature type="compositionally biased region" description="Polar residues" evidence="13">
    <location>
        <begin position="502"/>
        <end position="511"/>
    </location>
</feature>
<comment type="caution">
    <text evidence="15">The sequence shown here is derived from an EMBL/GenBank/DDBJ whole genome shotgun (WGS) entry which is preliminary data.</text>
</comment>